<dbReference type="SUPFAM" id="SSF51735">
    <property type="entry name" value="NAD(P)-binding Rossmann-fold domains"/>
    <property type="match status" value="1"/>
</dbReference>
<dbReference type="Pfam" id="PF03447">
    <property type="entry name" value="NAD_binding_3"/>
    <property type="match status" value="1"/>
</dbReference>
<evidence type="ECO:0000259" key="7">
    <source>
        <dbReference type="Pfam" id="PF01958"/>
    </source>
</evidence>
<comment type="function">
    <text evidence="6">Specifically catalyzes the NAD or NADP-dependent dehydrogenation of L-aspartate to iminoaspartate.</text>
</comment>
<evidence type="ECO:0000256" key="3">
    <source>
        <dbReference type="ARBA" id="ARBA00022857"/>
    </source>
</evidence>
<feature type="domain" description="Aspartate dehydrogenase" evidence="7">
    <location>
        <begin position="164"/>
        <end position="250"/>
    </location>
</feature>
<dbReference type="InterPro" id="IPR002811">
    <property type="entry name" value="Asp_DH"/>
</dbReference>
<sequence length="265" mass="27886">MLRIGMLGFGAIGKRVAEAVAAGQLEGTELTAALVRTPRTAAAERPDITHDPDWFFRYRLDVVVEGAGHQAVRDHAVRALDGGADLYVTSIGAFTDTALLERVVAAARANGCRVHLPSAGIGGLDMLASLAEGGLDEATITVRKDPASWKGTAAEALVDLDTLTQPHTVFDGPVREGARLYPQNVNISAATALAGIGLDRTRLVIIADPAITTHVCEISAKGRLGSMRFVEDLVPSPENRKTSTLVGHAIVKTLRNRTATLVIGG</sequence>
<name>A0A5C8P6L0_9HYPH</name>
<keyword evidence="5 6" id="KW-0520">NAD</keyword>
<evidence type="ECO:0000256" key="1">
    <source>
        <dbReference type="ARBA" id="ARBA00008331"/>
    </source>
</evidence>
<dbReference type="GO" id="GO:0033735">
    <property type="term" value="F:aspartate dehydrogenase [NAD(P)+] activity"/>
    <property type="evidence" value="ECO:0007669"/>
    <property type="project" value="UniProtKB-EC"/>
</dbReference>
<dbReference type="InterPro" id="IPR011182">
    <property type="entry name" value="L-Asp_DH"/>
</dbReference>
<organism evidence="9 10">
    <name type="scientific">Vineibacter terrae</name>
    <dbReference type="NCBI Taxonomy" id="2586908"/>
    <lineage>
        <taxon>Bacteria</taxon>
        <taxon>Pseudomonadati</taxon>
        <taxon>Pseudomonadota</taxon>
        <taxon>Alphaproteobacteria</taxon>
        <taxon>Hyphomicrobiales</taxon>
        <taxon>Vineibacter</taxon>
    </lineage>
</organism>
<protein>
    <recommendedName>
        <fullName evidence="6">L-aspartate dehydrogenase</fullName>
        <ecNumber evidence="6">1.4.1.21</ecNumber>
    </recommendedName>
</protein>
<keyword evidence="2 6" id="KW-0662">Pyridine nucleotide biosynthesis</keyword>
<keyword evidence="10" id="KW-1185">Reference proteome</keyword>
<gene>
    <name evidence="6" type="primary">nadX</name>
    <name evidence="9" type="ORF">FHP25_40295</name>
</gene>
<evidence type="ECO:0000313" key="10">
    <source>
        <dbReference type="Proteomes" id="UP000321638"/>
    </source>
</evidence>
<reference evidence="9 10" key="1">
    <citation type="submission" date="2019-06" db="EMBL/GenBank/DDBJ databases">
        <title>New taxonomy in bacterial strain CC-CFT640, isolated from vineyard.</title>
        <authorList>
            <person name="Lin S.-Y."/>
            <person name="Tsai C.-F."/>
            <person name="Young C.-C."/>
        </authorList>
    </citation>
    <scope>NUCLEOTIDE SEQUENCE [LARGE SCALE GENOMIC DNA]</scope>
    <source>
        <strain evidence="9 10">CC-CFT640</strain>
    </source>
</reference>
<dbReference type="RefSeq" id="WP_147852672.1">
    <property type="nucleotide sequence ID" value="NZ_VDUZ01000107.1"/>
</dbReference>
<proteinExistence type="inferred from homology"/>
<keyword evidence="4 6" id="KW-0560">Oxidoreductase</keyword>
<dbReference type="GO" id="GO:0009435">
    <property type="term" value="P:NAD+ biosynthetic process"/>
    <property type="evidence" value="ECO:0007669"/>
    <property type="project" value="UniProtKB-UniRule"/>
</dbReference>
<dbReference type="Gene3D" id="3.30.360.10">
    <property type="entry name" value="Dihydrodipicolinate Reductase, domain 2"/>
    <property type="match status" value="1"/>
</dbReference>
<dbReference type="PANTHER" id="PTHR31873:SF6">
    <property type="entry name" value="ASPARTATE DEHYDROGENASE DOMAIN-CONTAINING PROTEIN"/>
    <property type="match status" value="1"/>
</dbReference>
<feature type="domain" description="Aspartate/homoserine dehydrogenase NAD-binding" evidence="8">
    <location>
        <begin position="8"/>
        <end position="117"/>
    </location>
</feature>
<comment type="caution">
    <text evidence="6">Lacks conserved residue(s) required for the propagation of feature annotation.</text>
</comment>
<dbReference type="EC" id="1.4.1.21" evidence="6"/>
<dbReference type="GO" id="GO:0016639">
    <property type="term" value="F:oxidoreductase activity, acting on the CH-NH2 group of donors, NAD or NADP as acceptor"/>
    <property type="evidence" value="ECO:0007669"/>
    <property type="project" value="UniProtKB-UniRule"/>
</dbReference>
<dbReference type="Pfam" id="PF01958">
    <property type="entry name" value="Asp_DH_C"/>
    <property type="match status" value="1"/>
</dbReference>
<dbReference type="PANTHER" id="PTHR31873">
    <property type="entry name" value="L-ASPARTATE DEHYDROGENASE-RELATED"/>
    <property type="match status" value="1"/>
</dbReference>
<dbReference type="Gene3D" id="3.40.50.720">
    <property type="entry name" value="NAD(P)-binding Rossmann-like Domain"/>
    <property type="match status" value="1"/>
</dbReference>
<comment type="catalytic activity">
    <reaction evidence="6">
        <text>L-aspartate + NAD(+) + H2O = oxaloacetate + NH4(+) + NADH + H(+)</text>
        <dbReference type="Rhea" id="RHEA:11788"/>
        <dbReference type="ChEBI" id="CHEBI:15377"/>
        <dbReference type="ChEBI" id="CHEBI:15378"/>
        <dbReference type="ChEBI" id="CHEBI:16452"/>
        <dbReference type="ChEBI" id="CHEBI:28938"/>
        <dbReference type="ChEBI" id="CHEBI:29991"/>
        <dbReference type="ChEBI" id="CHEBI:57540"/>
        <dbReference type="ChEBI" id="CHEBI:57945"/>
        <dbReference type="EC" id="1.4.1.21"/>
    </reaction>
</comment>
<dbReference type="InterPro" id="IPR020626">
    <property type="entry name" value="Asp_DH_prok"/>
</dbReference>
<evidence type="ECO:0000259" key="8">
    <source>
        <dbReference type="Pfam" id="PF03447"/>
    </source>
</evidence>
<comment type="caution">
    <text evidence="9">The sequence shown here is derived from an EMBL/GenBank/DDBJ whole genome shotgun (WGS) entry which is preliminary data.</text>
</comment>
<comment type="miscellaneous">
    <text evidence="6">The iminoaspartate product is unstable in aqueous solution and can decompose to oxaloacetate and ammonia.</text>
</comment>
<evidence type="ECO:0000256" key="2">
    <source>
        <dbReference type="ARBA" id="ARBA00022642"/>
    </source>
</evidence>
<dbReference type="UniPathway" id="UPA00253">
    <property type="reaction ID" value="UER00456"/>
</dbReference>
<dbReference type="Proteomes" id="UP000321638">
    <property type="component" value="Unassembled WGS sequence"/>
</dbReference>
<evidence type="ECO:0000256" key="5">
    <source>
        <dbReference type="ARBA" id="ARBA00023027"/>
    </source>
</evidence>
<dbReference type="InterPro" id="IPR036291">
    <property type="entry name" value="NAD(P)-bd_dom_sf"/>
</dbReference>
<dbReference type="InterPro" id="IPR005106">
    <property type="entry name" value="Asp/hSer_DH_NAD-bd"/>
</dbReference>
<feature type="binding site" evidence="6">
    <location>
        <position position="186"/>
    </location>
    <ligand>
        <name>NAD(+)</name>
        <dbReference type="ChEBI" id="CHEBI:57540"/>
    </ligand>
</feature>
<dbReference type="HAMAP" id="MF_01265">
    <property type="entry name" value="NadX"/>
    <property type="match status" value="1"/>
</dbReference>
<dbReference type="PIRSF" id="PIRSF005227">
    <property type="entry name" value="Asp_dh_NAD_syn"/>
    <property type="match status" value="1"/>
</dbReference>
<comment type="similarity">
    <text evidence="1 6">Belongs to the L-aspartate dehydrogenase family.</text>
</comment>
<dbReference type="NCBIfam" id="NF009828">
    <property type="entry name" value="PRK13303.1-3"/>
    <property type="match status" value="1"/>
</dbReference>
<keyword evidence="3 6" id="KW-0521">NADP</keyword>
<dbReference type="OrthoDB" id="8456681at2"/>
<accession>A0A5C8P6L0</accession>
<dbReference type="GO" id="GO:0050661">
    <property type="term" value="F:NADP binding"/>
    <property type="evidence" value="ECO:0007669"/>
    <property type="project" value="UniProtKB-UniRule"/>
</dbReference>
<comment type="catalytic activity">
    <reaction evidence="6">
        <text>L-aspartate + NADP(+) + H2O = oxaloacetate + NH4(+) + NADPH + H(+)</text>
        <dbReference type="Rhea" id="RHEA:11784"/>
        <dbReference type="ChEBI" id="CHEBI:15377"/>
        <dbReference type="ChEBI" id="CHEBI:15378"/>
        <dbReference type="ChEBI" id="CHEBI:16452"/>
        <dbReference type="ChEBI" id="CHEBI:28938"/>
        <dbReference type="ChEBI" id="CHEBI:29991"/>
        <dbReference type="ChEBI" id="CHEBI:57783"/>
        <dbReference type="ChEBI" id="CHEBI:58349"/>
        <dbReference type="EC" id="1.4.1.21"/>
    </reaction>
</comment>
<dbReference type="AlphaFoldDB" id="A0A5C8P6L0"/>
<evidence type="ECO:0000256" key="4">
    <source>
        <dbReference type="ARBA" id="ARBA00023002"/>
    </source>
</evidence>
<evidence type="ECO:0000256" key="6">
    <source>
        <dbReference type="HAMAP-Rule" id="MF_01265"/>
    </source>
</evidence>
<dbReference type="GO" id="GO:0051287">
    <property type="term" value="F:NAD binding"/>
    <property type="evidence" value="ECO:0007669"/>
    <property type="project" value="UniProtKB-UniRule"/>
</dbReference>
<comment type="pathway">
    <text evidence="6">Cofactor biosynthesis; NAD(+) biosynthesis; iminoaspartate from L-aspartate (dehydrogenase route): step 1/1.</text>
</comment>
<dbReference type="SUPFAM" id="SSF55347">
    <property type="entry name" value="Glyceraldehyde-3-phosphate dehydrogenase-like, C-terminal domain"/>
    <property type="match status" value="1"/>
</dbReference>
<evidence type="ECO:0000313" key="9">
    <source>
        <dbReference type="EMBL" id="TXL69120.1"/>
    </source>
</evidence>
<dbReference type="EMBL" id="VDUZ01000107">
    <property type="protein sequence ID" value="TXL69120.1"/>
    <property type="molecule type" value="Genomic_DNA"/>
</dbReference>